<accession>A0A4S8LDG9</accession>
<dbReference type="EMBL" id="ML179469">
    <property type="protein sequence ID" value="THU86977.1"/>
    <property type="molecule type" value="Genomic_DNA"/>
</dbReference>
<evidence type="ECO:0000256" key="1">
    <source>
        <dbReference type="SAM" id="MobiDB-lite"/>
    </source>
</evidence>
<dbReference type="AlphaFoldDB" id="A0A4S8LDG9"/>
<protein>
    <submittedName>
        <fullName evidence="2">Uncharacterized protein</fullName>
    </submittedName>
</protein>
<reference evidence="2 3" key="1">
    <citation type="journal article" date="2019" name="Nat. Ecol. Evol.">
        <title>Megaphylogeny resolves global patterns of mushroom evolution.</title>
        <authorList>
            <person name="Varga T."/>
            <person name="Krizsan K."/>
            <person name="Foldi C."/>
            <person name="Dima B."/>
            <person name="Sanchez-Garcia M."/>
            <person name="Sanchez-Ramirez S."/>
            <person name="Szollosi G.J."/>
            <person name="Szarkandi J.G."/>
            <person name="Papp V."/>
            <person name="Albert L."/>
            <person name="Andreopoulos W."/>
            <person name="Angelini C."/>
            <person name="Antonin V."/>
            <person name="Barry K.W."/>
            <person name="Bougher N.L."/>
            <person name="Buchanan P."/>
            <person name="Buyck B."/>
            <person name="Bense V."/>
            <person name="Catcheside P."/>
            <person name="Chovatia M."/>
            <person name="Cooper J."/>
            <person name="Damon W."/>
            <person name="Desjardin D."/>
            <person name="Finy P."/>
            <person name="Geml J."/>
            <person name="Haridas S."/>
            <person name="Hughes K."/>
            <person name="Justo A."/>
            <person name="Karasinski D."/>
            <person name="Kautmanova I."/>
            <person name="Kiss B."/>
            <person name="Kocsube S."/>
            <person name="Kotiranta H."/>
            <person name="LaButti K.M."/>
            <person name="Lechner B.E."/>
            <person name="Liimatainen K."/>
            <person name="Lipzen A."/>
            <person name="Lukacs Z."/>
            <person name="Mihaltcheva S."/>
            <person name="Morgado L.N."/>
            <person name="Niskanen T."/>
            <person name="Noordeloos M.E."/>
            <person name="Ohm R.A."/>
            <person name="Ortiz-Santana B."/>
            <person name="Ovrebo C."/>
            <person name="Racz N."/>
            <person name="Riley R."/>
            <person name="Savchenko A."/>
            <person name="Shiryaev A."/>
            <person name="Soop K."/>
            <person name="Spirin V."/>
            <person name="Szebenyi C."/>
            <person name="Tomsovsky M."/>
            <person name="Tulloss R.E."/>
            <person name="Uehling J."/>
            <person name="Grigoriev I.V."/>
            <person name="Vagvolgyi C."/>
            <person name="Papp T."/>
            <person name="Martin F.M."/>
            <person name="Miettinen O."/>
            <person name="Hibbett D.S."/>
            <person name="Nagy L.G."/>
        </authorList>
    </citation>
    <scope>NUCLEOTIDE SEQUENCE [LARGE SCALE GENOMIC DNA]</scope>
    <source>
        <strain evidence="2 3">CBS 962.96</strain>
    </source>
</reference>
<gene>
    <name evidence="2" type="ORF">K435DRAFT_804663</name>
</gene>
<sequence>MYKNPNANSRRQKTEGTSLEEKGGGWYREGAELQNARRYSDISGVSITVVGPEVEAGQEVAGKRNDIGAGEVFWVMIDDGVWVSIDGWVGNVLLGLLRRSRATGYTSNLVASGENIAKR</sequence>
<organism evidence="2 3">
    <name type="scientific">Dendrothele bispora (strain CBS 962.96)</name>
    <dbReference type="NCBI Taxonomy" id="1314807"/>
    <lineage>
        <taxon>Eukaryota</taxon>
        <taxon>Fungi</taxon>
        <taxon>Dikarya</taxon>
        <taxon>Basidiomycota</taxon>
        <taxon>Agaricomycotina</taxon>
        <taxon>Agaricomycetes</taxon>
        <taxon>Agaricomycetidae</taxon>
        <taxon>Agaricales</taxon>
        <taxon>Agaricales incertae sedis</taxon>
        <taxon>Dendrothele</taxon>
    </lineage>
</organism>
<name>A0A4S8LDG9_DENBC</name>
<evidence type="ECO:0000313" key="3">
    <source>
        <dbReference type="Proteomes" id="UP000297245"/>
    </source>
</evidence>
<keyword evidence="3" id="KW-1185">Reference proteome</keyword>
<evidence type="ECO:0000313" key="2">
    <source>
        <dbReference type="EMBL" id="THU86977.1"/>
    </source>
</evidence>
<dbReference type="Proteomes" id="UP000297245">
    <property type="component" value="Unassembled WGS sequence"/>
</dbReference>
<proteinExistence type="predicted"/>
<feature type="region of interest" description="Disordered" evidence="1">
    <location>
        <begin position="1"/>
        <end position="24"/>
    </location>
</feature>